<dbReference type="Pfam" id="PF01261">
    <property type="entry name" value="AP_endonuc_2"/>
    <property type="match status" value="1"/>
</dbReference>
<sequence>MLRAMSTYVFVKDRLHPGLLDKLVSGGAQAIEIFGARGHFDYTSKQHIKELAGWFRDSGVPFHSMHSPMYSDYEWAKAGAPAVNVLEKDRARRIAAMDEVKRAVEVAETLPFQYLVQHMGNQFEEWDEAKFEAGVNSIEHIQAFAKPLGVTLLVENIPNEFSTAQRLLDFVHNVRDVAVCFDVGHAHLADGVEPTFDRLAPLIRSLHVHDNLRDKDSHLWPSKGNIDWPNTMRLLESAPQKPPLLLEIDGQGQDAVQGMKDAFTRLEQAASTAAANR</sequence>
<accession>A0A932EQB2</accession>
<dbReference type="AlphaFoldDB" id="A0A932EQB2"/>
<keyword evidence="2" id="KW-0413">Isomerase</keyword>
<evidence type="ECO:0000313" key="3">
    <source>
        <dbReference type="Proteomes" id="UP000779809"/>
    </source>
</evidence>
<dbReference type="SUPFAM" id="SSF51658">
    <property type="entry name" value="Xylose isomerase-like"/>
    <property type="match status" value="1"/>
</dbReference>
<evidence type="ECO:0000313" key="2">
    <source>
        <dbReference type="EMBL" id="MBI2679034.1"/>
    </source>
</evidence>
<dbReference type="GO" id="GO:0016853">
    <property type="term" value="F:isomerase activity"/>
    <property type="evidence" value="ECO:0007669"/>
    <property type="project" value="UniProtKB-KW"/>
</dbReference>
<dbReference type="InterPro" id="IPR036237">
    <property type="entry name" value="Xyl_isomerase-like_sf"/>
</dbReference>
<dbReference type="InterPro" id="IPR050312">
    <property type="entry name" value="IolE/XylAMocC-like"/>
</dbReference>
<dbReference type="InterPro" id="IPR013022">
    <property type="entry name" value="Xyl_isomerase-like_TIM-brl"/>
</dbReference>
<evidence type="ECO:0000259" key="1">
    <source>
        <dbReference type="Pfam" id="PF01261"/>
    </source>
</evidence>
<feature type="domain" description="Xylose isomerase-like TIM barrel" evidence="1">
    <location>
        <begin position="21"/>
        <end position="261"/>
    </location>
</feature>
<reference evidence="2" key="1">
    <citation type="submission" date="2020-07" db="EMBL/GenBank/DDBJ databases">
        <title>Huge and variable diversity of episymbiotic CPR bacteria and DPANN archaea in groundwater ecosystems.</title>
        <authorList>
            <person name="He C.Y."/>
            <person name="Keren R."/>
            <person name="Whittaker M."/>
            <person name="Farag I.F."/>
            <person name="Doudna J."/>
            <person name="Cate J.H.D."/>
            <person name="Banfield J.F."/>
        </authorList>
    </citation>
    <scope>NUCLEOTIDE SEQUENCE</scope>
    <source>
        <strain evidence="2">NC_groundwater_580_Pr5_B-0.1um_64_19</strain>
    </source>
</reference>
<dbReference type="PANTHER" id="PTHR12110:SF21">
    <property type="entry name" value="XYLOSE ISOMERASE-LIKE TIM BARREL DOMAIN-CONTAINING PROTEIN"/>
    <property type="match status" value="1"/>
</dbReference>
<protein>
    <submittedName>
        <fullName evidence="2">Sugar phosphate isomerase/epimerase</fullName>
    </submittedName>
</protein>
<dbReference type="Gene3D" id="3.20.20.150">
    <property type="entry name" value="Divalent-metal-dependent TIM barrel enzymes"/>
    <property type="match status" value="1"/>
</dbReference>
<gene>
    <name evidence="2" type="ORF">HYX28_09655</name>
</gene>
<organism evidence="2 3">
    <name type="scientific">Candidatus Korobacter versatilis</name>
    <dbReference type="NCBI Taxonomy" id="658062"/>
    <lineage>
        <taxon>Bacteria</taxon>
        <taxon>Pseudomonadati</taxon>
        <taxon>Acidobacteriota</taxon>
        <taxon>Terriglobia</taxon>
        <taxon>Terriglobales</taxon>
        <taxon>Candidatus Korobacteraceae</taxon>
        <taxon>Candidatus Korobacter</taxon>
    </lineage>
</organism>
<dbReference type="EMBL" id="JACPNR010000011">
    <property type="protein sequence ID" value="MBI2679034.1"/>
    <property type="molecule type" value="Genomic_DNA"/>
</dbReference>
<dbReference type="Proteomes" id="UP000779809">
    <property type="component" value="Unassembled WGS sequence"/>
</dbReference>
<proteinExistence type="predicted"/>
<comment type="caution">
    <text evidence="2">The sequence shown here is derived from an EMBL/GenBank/DDBJ whole genome shotgun (WGS) entry which is preliminary data.</text>
</comment>
<name>A0A932EQB2_9BACT</name>
<dbReference type="PANTHER" id="PTHR12110">
    <property type="entry name" value="HYDROXYPYRUVATE ISOMERASE"/>
    <property type="match status" value="1"/>
</dbReference>